<dbReference type="GO" id="GO:0015074">
    <property type="term" value="P:DNA integration"/>
    <property type="evidence" value="ECO:0007669"/>
    <property type="project" value="InterPro"/>
</dbReference>
<protein>
    <recommendedName>
        <fullName evidence="2">Integrase catalytic domain-containing protein</fullName>
    </recommendedName>
</protein>
<evidence type="ECO:0000256" key="1">
    <source>
        <dbReference type="SAM" id="SignalP"/>
    </source>
</evidence>
<dbReference type="PANTHER" id="PTHR37984">
    <property type="entry name" value="PROTEIN CBG26694"/>
    <property type="match status" value="1"/>
</dbReference>
<dbReference type="InterPro" id="IPR012337">
    <property type="entry name" value="RNaseH-like_sf"/>
</dbReference>
<dbReference type="PROSITE" id="PS50994">
    <property type="entry name" value="INTEGRASE"/>
    <property type="match status" value="1"/>
</dbReference>
<dbReference type="Proteomes" id="UP001239994">
    <property type="component" value="Unassembled WGS sequence"/>
</dbReference>
<accession>A0AAD8ZAN3</accession>
<dbReference type="InterPro" id="IPR001584">
    <property type="entry name" value="Integrase_cat-core"/>
</dbReference>
<evidence type="ECO:0000313" key="3">
    <source>
        <dbReference type="EMBL" id="KAK1795655.1"/>
    </source>
</evidence>
<comment type="caution">
    <text evidence="3">The sequence shown here is derived from an EMBL/GenBank/DDBJ whole genome shotgun (WGS) entry which is preliminary data.</text>
</comment>
<keyword evidence="1" id="KW-0732">Signal</keyword>
<sequence length="187" mass="20754">MSDCWPQFTSWFWGAFCQLLGAEASLSSGFHPQSIGQTKRVNKDLEHTLCCLASSCPSSWSVHLLRVDFTHNTLWHSSLAISAFKCQYGYALPMFPDQEADVGVRSAEQTVKHCRLAWRRTYRAILSATAPFGSPPIPSWTVNLFGLFGGIVQLALGRQERPLPAGVFWGTLATRGRPQVNHTTNQA</sequence>
<proteinExistence type="predicted"/>
<organism evidence="3 4">
    <name type="scientific">Electrophorus voltai</name>
    <dbReference type="NCBI Taxonomy" id="2609070"/>
    <lineage>
        <taxon>Eukaryota</taxon>
        <taxon>Metazoa</taxon>
        <taxon>Chordata</taxon>
        <taxon>Craniata</taxon>
        <taxon>Vertebrata</taxon>
        <taxon>Euteleostomi</taxon>
        <taxon>Actinopterygii</taxon>
        <taxon>Neopterygii</taxon>
        <taxon>Teleostei</taxon>
        <taxon>Ostariophysi</taxon>
        <taxon>Gymnotiformes</taxon>
        <taxon>Gymnotoidei</taxon>
        <taxon>Gymnotidae</taxon>
        <taxon>Electrophorus</taxon>
    </lineage>
</organism>
<evidence type="ECO:0000259" key="2">
    <source>
        <dbReference type="PROSITE" id="PS50994"/>
    </source>
</evidence>
<name>A0AAD8ZAN3_9TELE</name>
<evidence type="ECO:0000313" key="4">
    <source>
        <dbReference type="Proteomes" id="UP001239994"/>
    </source>
</evidence>
<feature type="signal peptide" evidence="1">
    <location>
        <begin position="1"/>
        <end position="24"/>
    </location>
</feature>
<dbReference type="InterPro" id="IPR050951">
    <property type="entry name" value="Retrovirus_Pol_polyprotein"/>
</dbReference>
<dbReference type="GO" id="GO:0003676">
    <property type="term" value="F:nucleic acid binding"/>
    <property type="evidence" value="ECO:0007669"/>
    <property type="project" value="InterPro"/>
</dbReference>
<feature type="domain" description="Integrase catalytic" evidence="2">
    <location>
        <begin position="1"/>
        <end position="91"/>
    </location>
</feature>
<dbReference type="InterPro" id="IPR036397">
    <property type="entry name" value="RNaseH_sf"/>
</dbReference>
<dbReference type="PANTHER" id="PTHR37984:SF5">
    <property type="entry name" value="PROTEIN NYNRIN-LIKE"/>
    <property type="match status" value="1"/>
</dbReference>
<feature type="chain" id="PRO_5042276024" description="Integrase catalytic domain-containing protein" evidence="1">
    <location>
        <begin position="25"/>
        <end position="187"/>
    </location>
</feature>
<keyword evidence="4" id="KW-1185">Reference proteome</keyword>
<dbReference type="SUPFAM" id="SSF53098">
    <property type="entry name" value="Ribonuclease H-like"/>
    <property type="match status" value="1"/>
</dbReference>
<dbReference type="EMBL" id="JAROKS010000015">
    <property type="protein sequence ID" value="KAK1795655.1"/>
    <property type="molecule type" value="Genomic_DNA"/>
</dbReference>
<reference evidence="3" key="1">
    <citation type="submission" date="2023-03" db="EMBL/GenBank/DDBJ databases">
        <title>Electrophorus voltai genome.</title>
        <authorList>
            <person name="Bian C."/>
        </authorList>
    </citation>
    <scope>NUCLEOTIDE SEQUENCE</scope>
    <source>
        <strain evidence="3">CB-2022</strain>
        <tissue evidence="3">Muscle</tissue>
    </source>
</reference>
<dbReference type="Gene3D" id="3.30.420.10">
    <property type="entry name" value="Ribonuclease H-like superfamily/Ribonuclease H"/>
    <property type="match status" value="1"/>
</dbReference>
<dbReference type="AlphaFoldDB" id="A0AAD8ZAN3"/>
<gene>
    <name evidence="3" type="ORF">P4O66_001148</name>
</gene>